<dbReference type="AlphaFoldDB" id="A0A922CJR4"/>
<dbReference type="InterPro" id="IPR000560">
    <property type="entry name" value="His_Pase_clade-2"/>
</dbReference>
<evidence type="ECO:0000256" key="1">
    <source>
        <dbReference type="ARBA" id="ARBA00000032"/>
    </source>
</evidence>
<comment type="caution">
    <text evidence="7">The sequence shown here is derived from an EMBL/GenBank/DDBJ whole genome shotgun (WGS) entry which is preliminary data.</text>
</comment>
<dbReference type="Proteomes" id="UP000791440">
    <property type="component" value="Unassembled WGS sequence"/>
</dbReference>
<evidence type="ECO:0000256" key="4">
    <source>
        <dbReference type="ARBA" id="ARBA00022801"/>
    </source>
</evidence>
<keyword evidence="6" id="KW-0325">Glycoprotein</keyword>
<keyword evidence="8" id="KW-1185">Reference proteome</keyword>
<reference evidence="7" key="1">
    <citation type="journal article" date="2016" name="Insect Biochem. Mol. Biol.">
        <title>Multifaceted biological insights from a draft genome sequence of the tobacco hornworm moth, Manduca sexta.</title>
        <authorList>
            <person name="Kanost M.R."/>
            <person name="Arrese E.L."/>
            <person name="Cao X."/>
            <person name="Chen Y.R."/>
            <person name="Chellapilla S."/>
            <person name="Goldsmith M.R."/>
            <person name="Grosse-Wilde E."/>
            <person name="Heckel D.G."/>
            <person name="Herndon N."/>
            <person name="Jiang H."/>
            <person name="Papanicolaou A."/>
            <person name="Qu J."/>
            <person name="Soulages J.L."/>
            <person name="Vogel H."/>
            <person name="Walters J."/>
            <person name="Waterhouse R.M."/>
            <person name="Ahn S.J."/>
            <person name="Almeida F.C."/>
            <person name="An C."/>
            <person name="Aqrawi P."/>
            <person name="Bretschneider A."/>
            <person name="Bryant W.B."/>
            <person name="Bucks S."/>
            <person name="Chao H."/>
            <person name="Chevignon G."/>
            <person name="Christen J.M."/>
            <person name="Clarke D.F."/>
            <person name="Dittmer N.T."/>
            <person name="Ferguson L.C.F."/>
            <person name="Garavelou S."/>
            <person name="Gordon K.H.J."/>
            <person name="Gunaratna R.T."/>
            <person name="Han Y."/>
            <person name="Hauser F."/>
            <person name="He Y."/>
            <person name="Heidel-Fischer H."/>
            <person name="Hirsh A."/>
            <person name="Hu Y."/>
            <person name="Jiang H."/>
            <person name="Kalra D."/>
            <person name="Klinner C."/>
            <person name="Konig C."/>
            <person name="Kovar C."/>
            <person name="Kroll A.R."/>
            <person name="Kuwar S.S."/>
            <person name="Lee S.L."/>
            <person name="Lehman R."/>
            <person name="Li K."/>
            <person name="Li Z."/>
            <person name="Liang H."/>
            <person name="Lovelace S."/>
            <person name="Lu Z."/>
            <person name="Mansfield J.H."/>
            <person name="McCulloch K.J."/>
            <person name="Mathew T."/>
            <person name="Morton B."/>
            <person name="Muzny D.M."/>
            <person name="Neunemann D."/>
            <person name="Ongeri F."/>
            <person name="Pauchet Y."/>
            <person name="Pu L.L."/>
            <person name="Pyrousis I."/>
            <person name="Rao X.J."/>
            <person name="Redding A."/>
            <person name="Roesel C."/>
            <person name="Sanchez-Gracia A."/>
            <person name="Schaack S."/>
            <person name="Shukla A."/>
            <person name="Tetreau G."/>
            <person name="Wang Y."/>
            <person name="Xiong G.H."/>
            <person name="Traut W."/>
            <person name="Walsh T.K."/>
            <person name="Worley K.C."/>
            <person name="Wu D."/>
            <person name="Wu W."/>
            <person name="Wu Y.Q."/>
            <person name="Zhang X."/>
            <person name="Zou Z."/>
            <person name="Zucker H."/>
            <person name="Briscoe A.D."/>
            <person name="Burmester T."/>
            <person name="Clem R.J."/>
            <person name="Feyereisen R."/>
            <person name="Grimmelikhuijzen C.J.P."/>
            <person name="Hamodrakas S.J."/>
            <person name="Hansson B.S."/>
            <person name="Huguet E."/>
            <person name="Jermiin L.S."/>
            <person name="Lan Q."/>
            <person name="Lehman H.K."/>
            <person name="Lorenzen M."/>
            <person name="Merzendorfer H."/>
            <person name="Michalopoulos I."/>
            <person name="Morton D.B."/>
            <person name="Muthukrishnan S."/>
            <person name="Oakeshott J.G."/>
            <person name="Palmer W."/>
            <person name="Park Y."/>
            <person name="Passarelli A.L."/>
            <person name="Rozas J."/>
            <person name="Schwartz L.M."/>
            <person name="Smith W."/>
            <person name="Southgate A."/>
            <person name="Vilcinskas A."/>
            <person name="Vogt R."/>
            <person name="Wang P."/>
            <person name="Werren J."/>
            <person name="Yu X.Q."/>
            <person name="Zhou J.J."/>
            <person name="Brown S.J."/>
            <person name="Scherer S.E."/>
            <person name="Richards S."/>
            <person name="Blissard G.W."/>
        </authorList>
    </citation>
    <scope>NUCLEOTIDE SEQUENCE</scope>
</reference>
<evidence type="ECO:0000256" key="6">
    <source>
        <dbReference type="ARBA" id="ARBA00023180"/>
    </source>
</evidence>
<keyword evidence="5" id="KW-1015">Disulfide bond</keyword>
<protein>
    <recommendedName>
        <fullName evidence="2">acid phosphatase</fullName>
        <ecNumber evidence="2">3.1.3.2</ecNumber>
    </recommendedName>
</protein>
<dbReference type="InterPro" id="IPR050645">
    <property type="entry name" value="Histidine_acid_phosphatase"/>
</dbReference>
<dbReference type="PANTHER" id="PTHR11567">
    <property type="entry name" value="ACID PHOSPHATASE-RELATED"/>
    <property type="match status" value="1"/>
</dbReference>
<sequence length="361" mass="41655">MTVVHSFNLQIHRHGERAPDEEELSLSDEQELIKNLTYIEGPEGLTNVGKRRAYQIGKYIRQRYGSQGNNLISDIYYQNEISLRSTDKERTKMTIQVAMAAVYPPKAEQQWDDGVGKVWQPVPYSSVPLSEDYLRYYSNCHRFKELMTQAQEQALREEFAAYEDLVPFLVLKTGKNFTDNPLYYQMLFDLFRSSIGLGLDIPEWSKPLLARLSEAARLAYRMYFRDDEMKKIGGGVLLHKFISMSKDIISNKPVPQRLHIFSAHDFNIGALMEVAQVKCDHSIPEYGAVFSLELYRSRSTGSYSVVPVYLPQAGESSAQMLRIIGCESSPYCDFHKFHQNSKDFILPERDYYQTCNIKTEL</sequence>
<gene>
    <name evidence="7" type="ORF">O3G_MSEX005524</name>
</gene>
<dbReference type="Pfam" id="PF00328">
    <property type="entry name" value="His_Phos_2"/>
    <property type="match status" value="1"/>
</dbReference>
<evidence type="ECO:0000256" key="3">
    <source>
        <dbReference type="ARBA" id="ARBA00022729"/>
    </source>
</evidence>
<name>A0A922CJR4_MANSE</name>
<evidence type="ECO:0000313" key="7">
    <source>
        <dbReference type="EMBL" id="KAG6448474.1"/>
    </source>
</evidence>
<dbReference type="PANTHER" id="PTHR11567:SF211">
    <property type="entry name" value="PROSTATIC ACID PHOSPHATASE"/>
    <property type="match status" value="1"/>
</dbReference>
<evidence type="ECO:0000256" key="2">
    <source>
        <dbReference type="ARBA" id="ARBA00012646"/>
    </source>
</evidence>
<evidence type="ECO:0000313" key="8">
    <source>
        <dbReference type="Proteomes" id="UP000791440"/>
    </source>
</evidence>
<dbReference type="CDD" id="cd07061">
    <property type="entry name" value="HP_HAP_like"/>
    <property type="match status" value="1"/>
</dbReference>
<dbReference type="GO" id="GO:0003993">
    <property type="term" value="F:acid phosphatase activity"/>
    <property type="evidence" value="ECO:0007669"/>
    <property type="project" value="UniProtKB-EC"/>
</dbReference>
<dbReference type="EMBL" id="JH668358">
    <property type="protein sequence ID" value="KAG6448474.1"/>
    <property type="molecule type" value="Genomic_DNA"/>
</dbReference>
<organism evidence="7 8">
    <name type="scientific">Manduca sexta</name>
    <name type="common">Tobacco hawkmoth</name>
    <name type="synonym">Tobacco hornworm</name>
    <dbReference type="NCBI Taxonomy" id="7130"/>
    <lineage>
        <taxon>Eukaryota</taxon>
        <taxon>Metazoa</taxon>
        <taxon>Ecdysozoa</taxon>
        <taxon>Arthropoda</taxon>
        <taxon>Hexapoda</taxon>
        <taxon>Insecta</taxon>
        <taxon>Pterygota</taxon>
        <taxon>Neoptera</taxon>
        <taxon>Endopterygota</taxon>
        <taxon>Lepidoptera</taxon>
        <taxon>Glossata</taxon>
        <taxon>Ditrysia</taxon>
        <taxon>Bombycoidea</taxon>
        <taxon>Sphingidae</taxon>
        <taxon>Sphinginae</taxon>
        <taxon>Sphingini</taxon>
        <taxon>Manduca</taxon>
    </lineage>
</organism>
<accession>A0A922CJR4</accession>
<comment type="catalytic activity">
    <reaction evidence="1">
        <text>a phosphate monoester + H2O = an alcohol + phosphate</text>
        <dbReference type="Rhea" id="RHEA:15017"/>
        <dbReference type="ChEBI" id="CHEBI:15377"/>
        <dbReference type="ChEBI" id="CHEBI:30879"/>
        <dbReference type="ChEBI" id="CHEBI:43474"/>
        <dbReference type="ChEBI" id="CHEBI:67140"/>
        <dbReference type="EC" id="3.1.3.2"/>
    </reaction>
</comment>
<evidence type="ECO:0000256" key="5">
    <source>
        <dbReference type="ARBA" id="ARBA00023157"/>
    </source>
</evidence>
<proteinExistence type="predicted"/>
<reference evidence="7" key="2">
    <citation type="submission" date="2020-12" db="EMBL/GenBank/DDBJ databases">
        <authorList>
            <person name="Kanost M."/>
        </authorList>
    </citation>
    <scope>NUCLEOTIDE SEQUENCE</scope>
</reference>
<keyword evidence="4" id="KW-0378">Hydrolase</keyword>
<keyword evidence="3" id="KW-0732">Signal</keyword>
<dbReference type="EC" id="3.1.3.2" evidence="2"/>